<keyword evidence="7" id="KW-1185">Reference proteome</keyword>
<dbReference type="InterPro" id="IPR013325">
    <property type="entry name" value="RNA_pol_sigma_r2"/>
</dbReference>
<keyword evidence="2" id="KW-0805">Transcription regulation</keyword>
<keyword evidence="5" id="KW-0804">Transcription</keyword>
<dbReference type="AlphaFoldDB" id="A0A5B9EF69"/>
<dbReference type="SUPFAM" id="SSF88946">
    <property type="entry name" value="Sigma2 domain of RNA polymerase sigma factors"/>
    <property type="match status" value="1"/>
</dbReference>
<dbReference type="Gene3D" id="1.10.1740.10">
    <property type="match status" value="1"/>
</dbReference>
<dbReference type="Proteomes" id="UP000321820">
    <property type="component" value="Chromosome"/>
</dbReference>
<keyword evidence="4" id="KW-0238">DNA-binding</keyword>
<evidence type="ECO:0000256" key="1">
    <source>
        <dbReference type="ARBA" id="ARBA00010641"/>
    </source>
</evidence>
<organism evidence="6 7">
    <name type="scientific">Terriglobus albidus</name>
    <dbReference type="NCBI Taxonomy" id="1592106"/>
    <lineage>
        <taxon>Bacteria</taxon>
        <taxon>Pseudomonadati</taxon>
        <taxon>Acidobacteriota</taxon>
        <taxon>Terriglobia</taxon>
        <taxon>Terriglobales</taxon>
        <taxon>Acidobacteriaceae</taxon>
        <taxon>Terriglobus</taxon>
    </lineage>
</organism>
<dbReference type="KEGG" id="talb:FTW19_12325"/>
<dbReference type="PANTHER" id="PTHR43133:SF8">
    <property type="entry name" value="RNA POLYMERASE SIGMA FACTOR HI_1459-RELATED"/>
    <property type="match status" value="1"/>
</dbReference>
<dbReference type="PANTHER" id="PTHR43133">
    <property type="entry name" value="RNA POLYMERASE ECF-TYPE SIGMA FACTO"/>
    <property type="match status" value="1"/>
</dbReference>
<gene>
    <name evidence="6" type="ORF">FTW19_12325</name>
</gene>
<dbReference type="EMBL" id="CP042806">
    <property type="protein sequence ID" value="QEE28716.1"/>
    <property type="molecule type" value="Genomic_DNA"/>
</dbReference>
<comment type="similarity">
    <text evidence="1">Belongs to the sigma-70 factor family. ECF subfamily.</text>
</comment>
<evidence type="ECO:0000256" key="3">
    <source>
        <dbReference type="ARBA" id="ARBA00023082"/>
    </source>
</evidence>
<dbReference type="GO" id="GO:0016987">
    <property type="term" value="F:sigma factor activity"/>
    <property type="evidence" value="ECO:0007669"/>
    <property type="project" value="UniProtKB-KW"/>
</dbReference>
<accession>A0A5B9EF69</accession>
<dbReference type="OrthoDB" id="116312at2"/>
<dbReference type="InterPro" id="IPR014284">
    <property type="entry name" value="RNA_pol_sigma-70_dom"/>
</dbReference>
<dbReference type="SUPFAM" id="SSF88659">
    <property type="entry name" value="Sigma3 and sigma4 domains of RNA polymerase sigma factors"/>
    <property type="match status" value="1"/>
</dbReference>
<evidence type="ECO:0000256" key="4">
    <source>
        <dbReference type="ARBA" id="ARBA00023125"/>
    </source>
</evidence>
<dbReference type="GO" id="GO:0006352">
    <property type="term" value="P:DNA-templated transcription initiation"/>
    <property type="evidence" value="ECO:0007669"/>
    <property type="project" value="InterPro"/>
</dbReference>
<evidence type="ECO:0000313" key="6">
    <source>
        <dbReference type="EMBL" id="QEE28716.1"/>
    </source>
</evidence>
<evidence type="ECO:0000256" key="2">
    <source>
        <dbReference type="ARBA" id="ARBA00023015"/>
    </source>
</evidence>
<evidence type="ECO:0000313" key="7">
    <source>
        <dbReference type="Proteomes" id="UP000321820"/>
    </source>
</evidence>
<dbReference type="InterPro" id="IPR013324">
    <property type="entry name" value="RNA_pol_sigma_r3/r4-like"/>
</dbReference>
<dbReference type="GO" id="GO:0003677">
    <property type="term" value="F:DNA binding"/>
    <property type="evidence" value="ECO:0007669"/>
    <property type="project" value="UniProtKB-KW"/>
</dbReference>
<sequence>MNSALKSDSTALPEMSTVRPHIVTRDRRTRLRPSSPMLYLASSRTTTTEPTLEFHAFNAQYIENLRKGDIPTQNHFVAYFSALIHIKLRSRLQSPQAIEDVRQETFARVLAMLGKETPLRRPEALGAFVNSVCNNVLLEHYRSKTRTQSLDEFDRPELPALDTDIVGQLAAGQLKNKVSEILLGMPSKDRMLLKAVFLEEKDRDEVCKEFGVDREYLRVLLFRAKKEFKTEYLKRARFGSYVQRA</sequence>
<evidence type="ECO:0000256" key="5">
    <source>
        <dbReference type="ARBA" id="ARBA00023163"/>
    </source>
</evidence>
<dbReference type="NCBIfam" id="TIGR02937">
    <property type="entry name" value="sigma70-ECF"/>
    <property type="match status" value="1"/>
</dbReference>
<keyword evidence="3" id="KW-0731">Sigma factor</keyword>
<dbReference type="InterPro" id="IPR039425">
    <property type="entry name" value="RNA_pol_sigma-70-like"/>
</dbReference>
<reference evidence="6 7" key="1">
    <citation type="submission" date="2019-08" db="EMBL/GenBank/DDBJ databases">
        <title>Complete genome sequence of Terriglobus albidus strain ORNL.</title>
        <authorList>
            <person name="Podar M."/>
        </authorList>
    </citation>
    <scope>NUCLEOTIDE SEQUENCE [LARGE SCALE GENOMIC DNA]</scope>
    <source>
        <strain evidence="6 7">ORNL</strain>
    </source>
</reference>
<name>A0A5B9EF69_9BACT</name>
<protein>
    <submittedName>
        <fullName evidence="6">Sigma-70 family RNA polymerase sigma factor</fullName>
    </submittedName>
</protein>
<proteinExistence type="inferred from homology"/>